<organism evidence="1 2">
    <name type="scientific">Paramecium sonneborni</name>
    <dbReference type="NCBI Taxonomy" id="65129"/>
    <lineage>
        <taxon>Eukaryota</taxon>
        <taxon>Sar</taxon>
        <taxon>Alveolata</taxon>
        <taxon>Ciliophora</taxon>
        <taxon>Intramacronucleata</taxon>
        <taxon>Oligohymenophorea</taxon>
        <taxon>Peniculida</taxon>
        <taxon>Parameciidae</taxon>
        <taxon>Paramecium</taxon>
    </lineage>
</organism>
<reference evidence="1" key="1">
    <citation type="submission" date="2021-01" db="EMBL/GenBank/DDBJ databases">
        <authorList>
            <consortium name="Genoscope - CEA"/>
            <person name="William W."/>
        </authorList>
    </citation>
    <scope>NUCLEOTIDE SEQUENCE</scope>
</reference>
<comment type="caution">
    <text evidence="1">The sequence shown here is derived from an EMBL/GenBank/DDBJ whole genome shotgun (WGS) entry which is preliminary data.</text>
</comment>
<evidence type="ECO:0000313" key="1">
    <source>
        <dbReference type="EMBL" id="CAD8120481.1"/>
    </source>
</evidence>
<evidence type="ECO:0000313" key="2">
    <source>
        <dbReference type="Proteomes" id="UP000692954"/>
    </source>
</evidence>
<proteinExistence type="predicted"/>
<keyword evidence="2" id="KW-1185">Reference proteome</keyword>
<name>A0A8S1QXN0_9CILI</name>
<dbReference type="Proteomes" id="UP000692954">
    <property type="component" value="Unassembled WGS sequence"/>
</dbReference>
<gene>
    <name evidence="1" type="ORF">PSON_ATCC_30995.1.T1260119</name>
</gene>
<protein>
    <submittedName>
        <fullName evidence="1">Uncharacterized protein</fullName>
    </submittedName>
</protein>
<sequence length="57" mass="6974">MEEIKQLIVDLQKLLIWESEFDSKKIIIKEVARYLKMYYNFIMIKKCNMKFLGKSIQ</sequence>
<dbReference type="EMBL" id="CAJJDN010000126">
    <property type="protein sequence ID" value="CAD8120481.1"/>
    <property type="molecule type" value="Genomic_DNA"/>
</dbReference>
<accession>A0A8S1QXN0</accession>
<dbReference type="AlphaFoldDB" id="A0A8S1QXN0"/>